<dbReference type="InterPro" id="IPR047650">
    <property type="entry name" value="Transpos_IS110"/>
</dbReference>
<dbReference type="InterPro" id="IPR003346">
    <property type="entry name" value="Transposase_20"/>
</dbReference>
<gene>
    <name evidence="4" type="ORF">Pro02_07960</name>
</gene>
<comment type="caution">
    <text evidence="4">The sequence shown here is derived from an EMBL/GenBank/DDBJ whole genome shotgun (WGS) entry which is preliminary data.</text>
</comment>
<dbReference type="InterPro" id="IPR002525">
    <property type="entry name" value="Transp_IS110-like_N"/>
</dbReference>
<protein>
    <submittedName>
        <fullName evidence="4">IS110 family transposase</fullName>
    </submittedName>
</protein>
<feature type="domain" description="Transposase IS116/IS110/IS902 C-terminal" evidence="3">
    <location>
        <begin position="279"/>
        <end position="363"/>
    </location>
</feature>
<name>A0A8J3RW96_PLARO</name>
<dbReference type="GO" id="GO:0006313">
    <property type="term" value="P:DNA transposition"/>
    <property type="evidence" value="ECO:0007669"/>
    <property type="project" value="InterPro"/>
</dbReference>
<dbReference type="GO" id="GO:0003677">
    <property type="term" value="F:DNA binding"/>
    <property type="evidence" value="ECO:0007669"/>
    <property type="project" value="InterPro"/>
</dbReference>
<organism evidence="4 5">
    <name type="scientific">Planobispora rosea</name>
    <dbReference type="NCBI Taxonomy" id="35762"/>
    <lineage>
        <taxon>Bacteria</taxon>
        <taxon>Bacillati</taxon>
        <taxon>Actinomycetota</taxon>
        <taxon>Actinomycetes</taxon>
        <taxon>Streptosporangiales</taxon>
        <taxon>Streptosporangiaceae</taxon>
        <taxon>Planobispora</taxon>
    </lineage>
</organism>
<dbReference type="Proteomes" id="UP000655044">
    <property type="component" value="Unassembled WGS sequence"/>
</dbReference>
<dbReference type="NCBIfam" id="NF033542">
    <property type="entry name" value="transpos_IS110"/>
    <property type="match status" value="1"/>
</dbReference>
<dbReference type="Pfam" id="PF02371">
    <property type="entry name" value="Transposase_20"/>
    <property type="match status" value="1"/>
</dbReference>
<feature type="domain" description="Transposase IS110-like N-terminal" evidence="2">
    <location>
        <begin position="19"/>
        <end position="171"/>
    </location>
</feature>
<evidence type="ECO:0000313" key="4">
    <source>
        <dbReference type="EMBL" id="GIH82388.1"/>
    </source>
</evidence>
<sequence>MQYAPATSLPANAPNGVTAGVDWASADHVACVVDAAGKVTTRFTVAHTDAGLNDLTRGLIQAGAAEVAIERGDGPVVEALLAAGLTVVVISPNQVKNLRSRYGAAGNKDDRFDAFVLADTLRTDRARLRRLTPDDPATATLRATVRARRDLVAHRVALGNQLRAHLQKALPGAVGLFASLDSPISLAFLARFDCQDRADWLSQRRLAAWLGSVGYCGRQSPAALLAHLKSAPRGASGDDGAARAHTTRALLAVLAALVEQIKALEAQIAEQLAVHADAHIFTSLPRSGTVRAARLLAEIGDCRARFPDPAALACLAGVAPSTRQSGKHKSVGFRWAVNKQLRDAVCDFAADSRRANVWAAKLYADAVARGKDHPHATRILARAWLYVIWHCWQDGVAYDPAEHGALQTLLRQDQSAAA</sequence>
<keyword evidence="1" id="KW-0175">Coiled coil</keyword>
<dbReference type="GO" id="GO:0004803">
    <property type="term" value="F:transposase activity"/>
    <property type="evidence" value="ECO:0007669"/>
    <property type="project" value="InterPro"/>
</dbReference>
<dbReference type="Pfam" id="PF01548">
    <property type="entry name" value="DEDD_Tnp_IS110"/>
    <property type="match status" value="1"/>
</dbReference>
<proteinExistence type="predicted"/>
<dbReference type="PANTHER" id="PTHR33055">
    <property type="entry name" value="TRANSPOSASE FOR INSERTION SEQUENCE ELEMENT IS1111A"/>
    <property type="match status" value="1"/>
</dbReference>
<dbReference type="AlphaFoldDB" id="A0A8J3RW96"/>
<feature type="coiled-coil region" evidence="1">
    <location>
        <begin position="247"/>
        <end position="274"/>
    </location>
</feature>
<evidence type="ECO:0000259" key="3">
    <source>
        <dbReference type="Pfam" id="PF02371"/>
    </source>
</evidence>
<dbReference type="PANTHER" id="PTHR33055:SF3">
    <property type="entry name" value="PUTATIVE TRANSPOSASE FOR IS117-RELATED"/>
    <property type="match status" value="1"/>
</dbReference>
<dbReference type="EMBL" id="BOOI01000006">
    <property type="protein sequence ID" value="GIH82388.1"/>
    <property type="molecule type" value="Genomic_DNA"/>
</dbReference>
<reference evidence="4" key="1">
    <citation type="submission" date="2021-01" db="EMBL/GenBank/DDBJ databases">
        <title>Whole genome shotgun sequence of Planobispora rosea NBRC 15558.</title>
        <authorList>
            <person name="Komaki H."/>
            <person name="Tamura T."/>
        </authorList>
    </citation>
    <scope>NUCLEOTIDE SEQUENCE</scope>
    <source>
        <strain evidence="4">NBRC 15558</strain>
    </source>
</reference>
<keyword evidence="5" id="KW-1185">Reference proteome</keyword>
<evidence type="ECO:0000259" key="2">
    <source>
        <dbReference type="Pfam" id="PF01548"/>
    </source>
</evidence>
<dbReference type="RefSeq" id="WP_189241442.1">
    <property type="nucleotide sequence ID" value="NZ_BMQP01000001.1"/>
</dbReference>
<accession>A0A8J3RW96</accession>
<evidence type="ECO:0000256" key="1">
    <source>
        <dbReference type="SAM" id="Coils"/>
    </source>
</evidence>
<evidence type="ECO:0000313" key="5">
    <source>
        <dbReference type="Proteomes" id="UP000655044"/>
    </source>
</evidence>